<protein>
    <submittedName>
        <fullName evidence="1">Toxin of toxin-antitoxin system VapC</fullName>
    </submittedName>
</protein>
<dbReference type="Gene3D" id="3.40.50.1010">
    <property type="entry name" value="5'-nuclease"/>
    <property type="match status" value="1"/>
</dbReference>
<reference evidence="2" key="1">
    <citation type="submission" date="2012-02" db="EMBL/GenBank/DDBJ databases">
        <title>Complete genome sequence of Rickettsia australis strain Cutlack.</title>
        <authorList>
            <person name="Johnson S.L."/>
            <person name="Munk A.C."/>
            <person name="Han S."/>
            <person name="Bruce D.C."/>
            <person name="Dasch G.A."/>
        </authorList>
    </citation>
    <scope>NUCLEOTIDE SEQUENCE [LARGE SCALE GENOMIC DNA]</scope>
    <source>
        <strain evidence="2">Cutlack</strain>
    </source>
</reference>
<keyword evidence="2" id="KW-1185">Reference proteome</keyword>
<gene>
    <name evidence="1" type="ordered locus">MC5_06065</name>
</gene>
<dbReference type="InterPro" id="IPR029060">
    <property type="entry name" value="PIN-like_dom_sf"/>
</dbReference>
<dbReference type="eggNOG" id="COG1487">
    <property type="taxonomic scope" value="Bacteria"/>
</dbReference>
<dbReference type="EMBL" id="CP003338">
    <property type="protein sequence ID" value="AFC71461.1"/>
    <property type="molecule type" value="Genomic_DNA"/>
</dbReference>
<organism evidence="1 2">
    <name type="scientific">Rickettsia australis (strain Cutlack)</name>
    <dbReference type="NCBI Taxonomy" id="1105110"/>
    <lineage>
        <taxon>Bacteria</taxon>
        <taxon>Pseudomonadati</taxon>
        <taxon>Pseudomonadota</taxon>
        <taxon>Alphaproteobacteria</taxon>
        <taxon>Rickettsiales</taxon>
        <taxon>Rickettsiaceae</taxon>
        <taxon>Rickettsieae</taxon>
        <taxon>Rickettsia</taxon>
        <taxon>spotted fever group</taxon>
    </lineage>
</organism>
<dbReference type="KEGG" id="rau:MC5_06065"/>
<dbReference type="SUPFAM" id="SSF88723">
    <property type="entry name" value="PIN domain-like"/>
    <property type="match status" value="1"/>
</dbReference>
<dbReference type="AlphaFoldDB" id="H8K868"/>
<dbReference type="HOGENOM" id="CLU_3347988_0_0_5"/>
<evidence type="ECO:0000313" key="1">
    <source>
        <dbReference type="EMBL" id="AFC71461.1"/>
    </source>
</evidence>
<accession>H8K868</accession>
<name>H8K868_RICAC</name>
<proteinExistence type="predicted"/>
<evidence type="ECO:0000313" key="2">
    <source>
        <dbReference type="Proteomes" id="UP000007589"/>
    </source>
</evidence>
<sequence length="37" mass="4074">MLIATTAITHGYPLLTLNVKEFKKIQGIEVLTVSSKD</sequence>
<dbReference type="STRING" id="1105110.MC5_06065"/>
<dbReference type="Proteomes" id="UP000007589">
    <property type="component" value="Chromosome"/>
</dbReference>